<evidence type="ECO:0000313" key="2">
    <source>
        <dbReference type="Proteomes" id="UP001217178"/>
    </source>
</evidence>
<dbReference type="EMBL" id="JAQRFI010000206">
    <property type="protein sequence ID" value="MDC9591837.1"/>
    <property type="molecule type" value="Genomic_DNA"/>
</dbReference>
<sequence length="41" mass="4708">ANNDLEKVSVRWPDGGDFNDLLQNGDQARELTFMKKQQETV</sequence>
<proteinExistence type="predicted"/>
<protein>
    <submittedName>
        <fullName evidence="1">DNA primase</fullName>
    </submittedName>
</protein>
<dbReference type="Proteomes" id="UP001217178">
    <property type="component" value="Unassembled WGS sequence"/>
</dbReference>
<accession>A0ABT5LL35</accession>
<reference evidence="1 2" key="1">
    <citation type="submission" date="2023-02" db="EMBL/GenBank/DDBJ databases">
        <title>Entomopathogenic bacteria.</title>
        <authorList>
            <person name="Machado R.A."/>
        </authorList>
    </citation>
    <scope>NUCLEOTIDE SEQUENCE [LARGE SCALE GENOMIC DNA]</scope>
    <source>
        <strain evidence="1 2">XENO-10</strain>
    </source>
</reference>
<feature type="non-terminal residue" evidence="1">
    <location>
        <position position="1"/>
    </location>
</feature>
<gene>
    <name evidence="1" type="ORF">PSI23_21815</name>
</gene>
<comment type="caution">
    <text evidence="1">The sequence shown here is derived from an EMBL/GenBank/DDBJ whole genome shotgun (WGS) entry which is preliminary data.</text>
</comment>
<keyword evidence="2" id="KW-1185">Reference proteome</keyword>
<organism evidence="1 2">
    <name type="scientific">Xenorhabdus yunnanensis</name>
    <dbReference type="NCBI Taxonomy" id="3025878"/>
    <lineage>
        <taxon>Bacteria</taxon>
        <taxon>Pseudomonadati</taxon>
        <taxon>Pseudomonadota</taxon>
        <taxon>Gammaproteobacteria</taxon>
        <taxon>Enterobacterales</taxon>
        <taxon>Morganellaceae</taxon>
        <taxon>Xenorhabdus</taxon>
    </lineage>
</organism>
<name>A0ABT5LL35_9GAMM</name>
<evidence type="ECO:0000313" key="1">
    <source>
        <dbReference type="EMBL" id="MDC9591837.1"/>
    </source>
</evidence>